<dbReference type="GO" id="GO:0000270">
    <property type="term" value="P:peptidoglycan metabolic process"/>
    <property type="evidence" value="ECO:0007669"/>
    <property type="project" value="TreeGrafter"/>
</dbReference>
<dbReference type="Gene3D" id="3.40.710.10">
    <property type="entry name" value="DD-peptidase/beta-lactamase superfamily"/>
    <property type="match status" value="2"/>
</dbReference>
<evidence type="ECO:0000256" key="4">
    <source>
        <dbReference type="SAM" id="SignalP"/>
    </source>
</evidence>
<protein>
    <submittedName>
        <fullName evidence="5">D-alanyl-D-alanine carboxypeptidase DacC</fullName>
        <ecNumber evidence="5">3.4.16.4</ecNumber>
    </submittedName>
</protein>
<keyword evidence="5" id="KW-0121">Carboxypeptidase</keyword>
<evidence type="ECO:0000313" key="6">
    <source>
        <dbReference type="Proteomes" id="UP000048949"/>
    </source>
</evidence>
<dbReference type="Proteomes" id="UP000048949">
    <property type="component" value="Unassembled WGS sequence"/>
</dbReference>
<dbReference type="OrthoDB" id="5372081at2"/>
<sequence>MTRVYSRRFLLAGLLATTATAAGATAPTKSARPVARPDDFARKVDPTATDIVAQAGLSGVTGFAVADATSGVSIEQFQADEALPPASVAKMLTALYGLDRLGAGFRFNTRLVSDGVIEGGTLRGDLWLVGGGDPTLNTDDLGRMVADLHRSGVRSIDGSFYVQNSALPAIPFIDRDQPDYLGYNPTIGAVNLNFNRVHFEWRRGADGYRTTMDARAKRHAPAVEMATMRIVSRDFPVYGYALEKGRDAWTVSRSALGGGGARWLPVRQPALYAADVFGQLARAKGISLPAGQVTDRPAKGRVLVQHASVPLSEMCRDMLKFSTNLTAEVIGLQASGAKTLRSSAAAMNEWGKERFGVDAQLVDHSGLGDRSRISASDLVQILVAAANGPIGALMKPIKLRDANGKVVDGQGIEVTAKTGTLNFVSTLAGYVTTPQGTKRALAIVSADLGARGKIKKSDRERPRGASGWNRRAKSMQQRLLHRWGRA</sequence>
<dbReference type="InterPro" id="IPR006311">
    <property type="entry name" value="TAT_signal"/>
</dbReference>
<dbReference type="Gene3D" id="3.50.80.20">
    <property type="entry name" value="D-Ala-D-Ala carboxypeptidase C, peptidase S13"/>
    <property type="match status" value="1"/>
</dbReference>
<feature type="region of interest" description="Disordered" evidence="3">
    <location>
        <begin position="453"/>
        <end position="472"/>
    </location>
</feature>
<dbReference type="PROSITE" id="PS51318">
    <property type="entry name" value="TAT"/>
    <property type="match status" value="1"/>
</dbReference>
<dbReference type="Pfam" id="PF02113">
    <property type="entry name" value="Peptidase_S13"/>
    <property type="match status" value="1"/>
</dbReference>
<dbReference type="InterPro" id="IPR000667">
    <property type="entry name" value="Peptidase_S13"/>
</dbReference>
<feature type="signal peptide" evidence="4">
    <location>
        <begin position="1"/>
        <end position="21"/>
    </location>
</feature>
<feature type="chain" id="PRO_5006712259" evidence="4">
    <location>
        <begin position="22"/>
        <end position="486"/>
    </location>
</feature>
<dbReference type="NCBIfam" id="TIGR00666">
    <property type="entry name" value="PBP4"/>
    <property type="match status" value="1"/>
</dbReference>
<dbReference type="STRING" id="282199.GCA_001049735_01601"/>
<name>A0A0U1NM30_9RHOB</name>
<dbReference type="InterPro" id="IPR012338">
    <property type="entry name" value="Beta-lactam/transpept-like"/>
</dbReference>
<gene>
    <name evidence="5" type="primary">dacC_2</name>
    <name evidence="5" type="ORF">NIG5292_01602</name>
</gene>
<evidence type="ECO:0000256" key="3">
    <source>
        <dbReference type="SAM" id="MobiDB-lite"/>
    </source>
</evidence>
<dbReference type="EC" id="3.4.16.4" evidence="5"/>
<comment type="similarity">
    <text evidence="1">Belongs to the peptidase S13 family.</text>
</comment>
<evidence type="ECO:0000256" key="1">
    <source>
        <dbReference type="ARBA" id="ARBA00006096"/>
    </source>
</evidence>
<accession>A0A0U1NM30</accession>
<organism evidence="5 6">
    <name type="scientific">Nereida ignava</name>
    <dbReference type="NCBI Taxonomy" id="282199"/>
    <lineage>
        <taxon>Bacteria</taxon>
        <taxon>Pseudomonadati</taxon>
        <taxon>Pseudomonadota</taxon>
        <taxon>Alphaproteobacteria</taxon>
        <taxon>Rhodobacterales</taxon>
        <taxon>Roseobacteraceae</taxon>
        <taxon>Nereida</taxon>
    </lineage>
</organism>
<dbReference type="GO" id="GO:0009002">
    <property type="term" value="F:serine-type D-Ala-D-Ala carboxypeptidase activity"/>
    <property type="evidence" value="ECO:0007669"/>
    <property type="project" value="UniProtKB-EC"/>
</dbReference>
<dbReference type="EMBL" id="CVQV01000006">
    <property type="protein sequence ID" value="CRK75553.1"/>
    <property type="molecule type" value="Genomic_DNA"/>
</dbReference>
<evidence type="ECO:0000313" key="5">
    <source>
        <dbReference type="EMBL" id="CRK75553.1"/>
    </source>
</evidence>
<evidence type="ECO:0000256" key="2">
    <source>
        <dbReference type="ARBA" id="ARBA00022801"/>
    </source>
</evidence>
<proteinExistence type="inferred from homology"/>
<dbReference type="AlphaFoldDB" id="A0A0U1NM30"/>
<dbReference type="GO" id="GO:0006508">
    <property type="term" value="P:proteolysis"/>
    <property type="evidence" value="ECO:0007669"/>
    <property type="project" value="InterPro"/>
</dbReference>
<keyword evidence="4" id="KW-0732">Signal</keyword>
<dbReference type="SUPFAM" id="SSF56601">
    <property type="entry name" value="beta-lactamase/transpeptidase-like"/>
    <property type="match status" value="1"/>
</dbReference>
<dbReference type="RefSeq" id="WP_048598962.1">
    <property type="nucleotide sequence ID" value="NZ_CBFHGK010000019.1"/>
</dbReference>
<keyword evidence="5" id="KW-0645">Protease</keyword>
<keyword evidence="6" id="KW-1185">Reference proteome</keyword>
<reference evidence="5 6" key="1">
    <citation type="submission" date="2015-04" db="EMBL/GenBank/DDBJ databases">
        <authorList>
            <person name="Syromyatnikov M.Y."/>
            <person name="Popov V.N."/>
        </authorList>
    </citation>
    <scope>NUCLEOTIDE SEQUENCE [LARGE SCALE GENOMIC DNA]</scope>
    <source>
        <strain evidence="5 6">CECT 5292</strain>
    </source>
</reference>
<dbReference type="PANTHER" id="PTHR30023:SF0">
    <property type="entry name" value="PENICILLIN-SENSITIVE CARBOXYPEPTIDASE A"/>
    <property type="match status" value="1"/>
</dbReference>
<keyword evidence="2 5" id="KW-0378">Hydrolase</keyword>
<dbReference type="PANTHER" id="PTHR30023">
    <property type="entry name" value="D-ALANYL-D-ALANINE CARBOXYPEPTIDASE"/>
    <property type="match status" value="1"/>
</dbReference>
<dbReference type="PRINTS" id="PR00922">
    <property type="entry name" value="DADACBPTASE3"/>
</dbReference>